<keyword evidence="3" id="KW-1185">Reference proteome</keyword>
<dbReference type="InParanoid" id="A0A078B6K1"/>
<name>A0A078B6K1_STYLE</name>
<dbReference type="AlphaFoldDB" id="A0A078B6K1"/>
<evidence type="ECO:0000313" key="2">
    <source>
        <dbReference type="EMBL" id="CDW90160.1"/>
    </source>
</evidence>
<evidence type="ECO:0000256" key="1">
    <source>
        <dbReference type="SAM" id="MobiDB-lite"/>
    </source>
</evidence>
<feature type="compositionally biased region" description="Polar residues" evidence="1">
    <location>
        <begin position="234"/>
        <end position="255"/>
    </location>
</feature>
<reference evidence="2 3" key="1">
    <citation type="submission" date="2014-06" db="EMBL/GenBank/DDBJ databases">
        <authorList>
            <person name="Swart Estienne"/>
        </authorList>
    </citation>
    <scope>NUCLEOTIDE SEQUENCE [LARGE SCALE GENOMIC DNA]</scope>
    <source>
        <strain evidence="2 3">130c</strain>
    </source>
</reference>
<sequence>MIIYLDLVQYYQVKYNTGFVFQKAKFINKIQDGFKKKNQRRNSAFSPNNLLLTSAITHLGQELPVVHENKYEESDIEDLQELTMRERIKENDNIDVKFQIHHPIASKFRKQTKKIKKKAPQQRIASQIINKQLLNFAQTDFQYNQWQPTSPYQHKLNIFSPVNDNVKDRLLVAQEENIKDAFNEIKVSESNQSEHNSQMNFINDEQDSAAYTFEQKGKKKRQKHKKPKDKKSSSDLVTNQIKELSSNRYNNASEMRSKFSQKQGFTIEIEQIDKLSDNQSQAPQQKIQFQLPNTGRIKREPKTRLSEVILNSYRNGLNMSQLSEIIYDSQDPTLSKRTSQNEQETSITNQISDYNKQVGNSSERIQNTSQNNFSNGISRDQDTQSLFEQFQSRKNSKMRKKSQFHTENEEELYYPNSQRLKNQRGKFTSFNQKEQKSDQL</sequence>
<accession>A0A078B6K1</accession>
<dbReference type="Proteomes" id="UP000039865">
    <property type="component" value="Unassembled WGS sequence"/>
</dbReference>
<feature type="compositionally biased region" description="Basic residues" evidence="1">
    <location>
        <begin position="394"/>
        <end position="403"/>
    </location>
</feature>
<protein>
    <submittedName>
        <fullName evidence="2">Uncharacterized protein</fullName>
    </submittedName>
</protein>
<evidence type="ECO:0000313" key="3">
    <source>
        <dbReference type="Proteomes" id="UP000039865"/>
    </source>
</evidence>
<feature type="compositionally biased region" description="Polar residues" evidence="1">
    <location>
        <begin position="358"/>
        <end position="393"/>
    </location>
</feature>
<gene>
    <name evidence="2" type="primary">Contig17430.g18546</name>
    <name evidence="2" type="ORF">STYLEM_19301</name>
</gene>
<organism evidence="2 3">
    <name type="scientific">Stylonychia lemnae</name>
    <name type="common">Ciliate</name>
    <dbReference type="NCBI Taxonomy" id="5949"/>
    <lineage>
        <taxon>Eukaryota</taxon>
        <taxon>Sar</taxon>
        <taxon>Alveolata</taxon>
        <taxon>Ciliophora</taxon>
        <taxon>Intramacronucleata</taxon>
        <taxon>Spirotrichea</taxon>
        <taxon>Stichotrichia</taxon>
        <taxon>Sporadotrichida</taxon>
        <taxon>Oxytrichidae</taxon>
        <taxon>Stylonychinae</taxon>
        <taxon>Stylonychia</taxon>
    </lineage>
</organism>
<dbReference type="EMBL" id="CCKQ01018212">
    <property type="protein sequence ID" value="CDW90160.1"/>
    <property type="molecule type" value="Genomic_DNA"/>
</dbReference>
<feature type="compositionally biased region" description="Basic residues" evidence="1">
    <location>
        <begin position="217"/>
        <end position="229"/>
    </location>
</feature>
<feature type="region of interest" description="Disordered" evidence="1">
    <location>
        <begin position="358"/>
        <end position="440"/>
    </location>
</feature>
<proteinExistence type="predicted"/>
<feature type="region of interest" description="Disordered" evidence="1">
    <location>
        <begin position="214"/>
        <end position="255"/>
    </location>
</feature>
<feature type="compositionally biased region" description="Polar residues" evidence="1">
    <location>
        <begin position="415"/>
        <end position="432"/>
    </location>
</feature>